<accession>A0A510XY43</accession>
<proteinExistence type="predicted"/>
<evidence type="ECO:0000313" key="3">
    <source>
        <dbReference type="Proteomes" id="UP000321419"/>
    </source>
</evidence>
<keyword evidence="1" id="KW-0812">Transmembrane</keyword>
<keyword evidence="1" id="KW-1133">Transmembrane helix</keyword>
<dbReference type="EMBL" id="BJUM01000022">
    <property type="protein sequence ID" value="GEK55551.1"/>
    <property type="molecule type" value="Genomic_DNA"/>
</dbReference>
<feature type="transmembrane region" description="Helical" evidence="1">
    <location>
        <begin position="16"/>
        <end position="40"/>
    </location>
</feature>
<dbReference type="Proteomes" id="UP000321419">
    <property type="component" value="Unassembled WGS sequence"/>
</dbReference>
<organism evidence="2 3">
    <name type="scientific">Pseudoalteromonas espejiana</name>
    <dbReference type="NCBI Taxonomy" id="28107"/>
    <lineage>
        <taxon>Bacteria</taxon>
        <taxon>Pseudomonadati</taxon>
        <taxon>Pseudomonadota</taxon>
        <taxon>Gammaproteobacteria</taxon>
        <taxon>Alteromonadales</taxon>
        <taxon>Pseudoalteromonadaceae</taxon>
        <taxon>Pseudoalteromonas</taxon>
    </lineage>
</organism>
<name>A0A510XY43_9GAMM</name>
<keyword evidence="3" id="KW-1185">Reference proteome</keyword>
<evidence type="ECO:0000313" key="2">
    <source>
        <dbReference type="EMBL" id="GEK55551.1"/>
    </source>
</evidence>
<gene>
    <name evidence="2" type="ORF">PES01_23960</name>
</gene>
<keyword evidence="1" id="KW-0472">Membrane</keyword>
<protein>
    <submittedName>
        <fullName evidence="2">Uncharacterized protein</fullName>
    </submittedName>
</protein>
<comment type="caution">
    <text evidence="2">The sequence shown here is derived from an EMBL/GenBank/DDBJ whole genome shotgun (WGS) entry which is preliminary data.</text>
</comment>
<dbReference type="AlphaFoldDB" id="A0A510XY43"/>
<dbReference type="RefSeq" id="WP_089347190.1">
    <property type="nucleotide sequence ID" value="NZ_BJUM01000022.1"/>
</dbReference>
<sequence>MSQSKKSGYLFIGSGAAFYAAALLAQQAMFFALAVSFVVLGTISIKKSGLTAAYLINTV</sequence>
<reference evidence="2 3" key="1">
    <citation type="submission" date="2019-07" db="EMBL/GenBank/DDBJ databases">
        <title>Whole genome shotgun sequence of Pseudoalteromonas espejiana NBRC 102222.</title>
        <authorList>
            <person name="Hosoyama A."/>
            <person name="Uohara A."/>
            <person name="Ohji S."/>
            <person name="Ichikawa N."/>
        </authorList>
    </citation>
    <scope>NUCLEOTIDE SEQUENCE [LARGE SCALE GENOMIC DNA]</scope>
    <source>
        <strain evidence="2 3">NBRC 102222</strain>
    </source>
</reference>
<evidence type="ECO:0000256" key="1">
    <source>
        <dbReference type="SAM" id="Phobius"/>
    </source>
</evidence>